<evidence type="ECO:0000313" key="1">
    <source>
        <dbReference type="EMBL" id="ANY73791.1"/>
    </source>
</evidence>
<proteinExistence type="predicted"/>
<name>A0A1B2E1H7_9BACL</name>
<accession>A0A1B2E1H7</accession>
<dbReference type="EMBL" id="CP016809">
    <property type="protein sequence ID" value="ANY73791.1"/>
    <property type="molecule type" value="Genomic_DNA"/>
</dbReference>
<gene>
    <name evidence="1" type="ORF">BBD41_15070</name>
</gene>
<protein>
    <submittedName>
        <fullName evidence="1">Uncharacterized protein</fullName>
    </submittedName>
</protein>
<dbReference type="AlphaFoldDB" id="A0A1B2E1H7"/>
<organism evidence="1">
    <name type="scientific">Paenibacillus ihbetae</name>
    <dbReference type="NCBI Taxonomy" id="1870820"/>
    <lineage>
        <taxon>Bacteria</taxon>
        <taxon>Bacillati</taxon>
        <taxon>Bacillota</taxon>
        <taxon>Bacilli</taxon>
        <taxon>Bacillales</taxon>
        <taxon>Paenibacillaceae</taxon>
        <taxon>Paenibacillus</taxon>
    </lineage>
</organism>
<dbReference type="KEGG" id="pib:BBD41_15070"/>
<reference evidence="1" key="1">
    <citation type="submission" date="2016-08" db="EMBL/GenBank/DDBJ databases">
        <title>Complete Genome Seqeunce of Paenibacillus sp. nov. IHBB 9852 from high altitute lake of Indian trans-Himalayas.</title>
        <authorList>
            <person name="Kiran S."/>
            <person name="Swarnkar M.K."/>
            <person name="Rana A."/>
            <person name="Tewari R."/>
            <person name="Gulati A."/>
        </authorList>
    </citation>
    <scope>NUCLEOTIDE SEQUENCE [LARGE SCALE GENOMIC DNA]</scope>
    <source>
        <strain evidence="1">IHBB 9852</strain>
    </source>
</reference>
<sequence length="66" mass="7880">MNMEQERLLRLYPQQWGFFLMPATLRHKLNACLSTNQGKVFGPIQPMIYIDRKDQTVMRCHRTIVD</sequence>